<dbReference type="PROSITE" id="PS50943">
    <property type="entry name" value="HTH_CROC1"/>
    <property type="match status" value="1"/>
</dbReference>
<reference evidence="3 4" key="1">
    <citation type="submission" date="2018-08" db="EMBL/GenBank/DDBJ databases">
        <title>Sequencing the genomes of 1000 actinobacteria strains.</title>
        <authorList>
            <person name="Klenk H.-P."/>
        </authorList>
    </citation>
    <scope>NUCLEOTIDE SEQUENCE [LARGE SCALE GENOMIC DNA]</scope>
    <source>
        <strain evidence="3 4">DSM 22891</strain>
    </source>
</reference>
<feature type="region of interest" description="Disordered" evidence="1">
    <location>
        <begin position="112"/>
        <end position="160"/>
    </location>
</feature>
<feature type="compositionally biased region" description="Low complexity" evidence="1">
    <location>
        <begin position="139"/>
        <end position="160"/>
    </location>
</feature>
<dbReference type="Gene3D" id="1.10.260.40">
    <property type="entry name" value="lambda repressor-like DNA-binding domains"/>
    <property type="match status" value="1"/>
</dbReference>
<comment type="caution">
    <text evidence="3">The sequence shown here is derived from an EMBL/GenBank/DDBJ whole genome shotgun (WGS) entry which is preliminary data.</text>
</comment>
<keyword evidence="4" id="KW-1185">Reference proteome</keyword>
<dbReference type="SMART" id="SM00530">
    <property type="entry name" value="HTH_XRE"/>
    <property type="match status" value="1"/>
</dbReference>
<dbReference type="InterPro" id="IPR010982">
    <property type="entry name" value="Lambda_DNA-bd_dom_sf"/>
</dbReference>
<feature type="compositionally biased region" description="Basic and acidic residues" evidence="1">
    <location>
        <begin position="219"/>
        <end position="232"/>
    </location>
</feature>
<evidence type="ECO:0000259" key="2">
    <source>
        <dbReference type="PROSITE" id="PS50943"/>
    </source>
</evidence>
<protein>
    <recommendedName>
        <fullName evidence="2">HTH cro/C1-type domain-containing protein</fullName>
    </recommendedName>
</protein>
<gene>
    <name evidence="3" type="ORF">DFJ64_3290</name>
</gene>
<organism evidence="3 4">
    <name type="scientific">Thermasporomyces composti</name>
    <dbReference type="NCBI Taxonomy" id="696763"/>
    <lineage>
        <taxon>Bacteria</taxon>
        <taxon>Bacillati</taxon>
        <taxon>Actinomycetota</taxon>
        <taxon>Actinomycetes</taxon>
        <taxon>Propionibacteriales</taxon>
        <taxon>Nocardioidaceae</taxon>
        <taxon>Thermasporomyces</taxon>
    </lineage>
</organism>
<proteinExistence type="predicted"/>
<dbReference type="GO" id="GO:0003677">
    <property type="term" value="F:DNA binding"/>
    <property type="evidence" value="ECO:0007669"/>
    <property type="project" value="InterPro"/>
</dbReference>
<feature type="region of interest" description="Disordered" evidence="1">
    <location>
        <begin position="179"/>
        <end position="261"/>
    </location>
</feature>
<dbReference type="Proteomes" id="UP000256485">
    <property type="component" value="Unassembled WGS sequence"/>
</dbReference>
<dbReference type="InterPro" id="IPR001387">
    <property type="entry name" value="Cro/C1-type_HTH"/>
</dbReference>
<evidence type="ECO:0000313" key="3">
    <source>
        <dbReference type="EMBL" id="REF37832.1"/>
    </source>
</evidence>
<sequence length="261" mass="27444">MTLAHGRTGERRRMVTQRLRERRRQLGLTQKQVVSRLAKLGVLTTNKALSSLEHGAGLDVAKLPELAMALECTVTYLLGLTADPCRWEPDEPGAEHDVSTTPSERGVPADRRLAVPRGPVGPMARPPERGMAPTRGLPPERSVVPGRGVRPGPGVPVERQVPVGRGLPVERGVPVARGIPVTRGMPADRGVPSSRGVSPAHGGVATPHGGPRGGPHGGLTEREGRADPRTSAERGTPTDGGPARPPGDTGVGRHPTIPPQR</sequence>
<name>A0A3D9V7R9_THECX</name>
<feature type="domain" description="HTH cro/C1-type" evidence="2">
    <location>
        <begin position="19"/>
        <end position="77"/>
    </location>
</feature>
<accession>A0A3D9V7R9</accession>
<dbReference type="AlphaFoldDB" id="A0A3D9V7R9"/>
<dbReference type="SUPFAM" id="SSF47413">
    <property type="entry name" value="lambda repressor-like DNA-binding domains"/>
    <property type="match status" value="1"/>
</dbReference>
<dbReference type="EMBL" id="QTUC01000001">
    <property type="protein sequence ID" value="REF37832.1"/>
    <property type="molecule type" value="Genomic_DNA"/>
</dbReference>
<evidence type="ECO:0000313" key="4">
    <source>
        <dbReference type="Proteomes" id="UP000256485"/>
    </source>
</evidence>
<evidence type="ECO:0000256" key="1">
    <source>
        <dbReference type="SAM" id="MobiDB-lite"/>
    </source>
</evidence>